<dbReference type="EMBL" id="WHWB01034110">
    <property type="protein sequence ID" value="KAJ7413866.1"/>
    <property type="molecule type" value="Genomic_DNA"/>
</dbReference>
<keyword evidence="8" id="KW-0460">Magnesium</keyword>
<dbReference type="InterPro" id="IPR051138">
    <property type="entry name" value="PIM_Ser/Thr_kinase"/>
</dbReference>
<reference evidence="11" key="1">
    <citation type="submission" date="2019-10" db="EMBL/GenBank/DDBJ databases">
        <authorList>
            <person name="Soares A.E.R."/>
            <person name="Aleixo A."/>
            <person name="Schneider P."/>
            <person name="Miyaki C.Y."/>
            <person name="Schneider M.P."/>
            <person name="Mello C."/>
            <person name="Vasconcelos A.T.R."/>
        </authorList>
    </citation>
    <scope>NUCLEOTIDE SEQUENCE</scope>
    <source>
        <tissue evidence="11">Muscle</tissue>
    </source>
</reference>
<evidence type="ECO:0000256" key="6">
    <source>
        <dbReference type="ARBA" id="ARBA00022777"/>
    </source>
</evidence>
<comment type="caution">
    <text evidence="11">The sequence shown here is derived from an EMBL/GenBank/DDBJ whole genome shotgun (WGS) entry which is preliminary data.</text>
</comment>
<dbReference type="SUPFAM" id="SSF56112">
    <property type="entry name" value="Protein kinase-like (PK-like)"/>
    <property type="match status" value="1"/>
</dbReference>
<evidence type="ECO:0000256" key="4">
    <source>
        <dbReference type="ARBA" id="ARBA00022679"/>
    </source>
</evidence>
<keyword evidence="4" id="KW-0808">Transferase</keyword>
<proteinExistence type="predicted"/>
<dbReference type="PANTHER" id="PTHR22984">
    <property type="entry name" value="SERINE/THREONINE-PROTEIN KINASE PIM"/>
    <property type="match status" value="1"/>
</dbReference>
<evidence type="ECO:0000256" key="7">
    <source>
        <dbReference type="ARBA" id="ARBA00022840"/>
    </source>
</evidence>
<sequence length="143" mass="16151">MPGPEPSAAGHVSPAGKAEEPLHKGYQVAIKSMPWDHIWQWSEMPDGTWAALEILLLDKISTGFPGAIQLLERFELPNSFLLVMEHPEWSQDLFHFILDWGFLPEEIAWRLFCQVLKAVQHCISCGPALGHQAREHPPQSGHR</sequence>
<keyword evidence="12" id="KW-1185">Reference proteome</keyword>
<keyword evidence="3" id="KW-0723">Serine/threonine-protein kinase</keyword>
<organism evidence="11 12">
    <name type="scientific">Willisornis vidua</name>
    <name type="common">Xingu scale-backed antbird</name>
    <dbReference type="NCBI Taxonomy" id="1566151"/>
    <lineage>
        <taxon>Eukaryota</taxon>
        <taxon>Metazoa</taxon>
        <taxon>Chordata</taxon>
        <taxon>Craniata</taxon>
        <taxon>Vertebrata</taxon>
        <taxon>Euteleostomi</taxon>
        <taxon>Archelosauria</taxon>
        <taxon>Archosauria</taxon>
        <taxon>Dinosauria</taxon>
        <taxon>Saurischia</taxon>
        <taxon>Theropoda</taxon>
        <taxon>Coelurosauria</taxon>
        <taxon>Aves</taxon>
        <taxon>Neognathae</taxon>
        <taxon>Neoaves</taxon>
        <taxon>Telluraves</taxon>
        <taxon>Australaves</taxon>
        <taxon>Passeriformes</taxon>
        <taxon>Thamnophilidae</taxon>
        <taxon>Willisornis</taxon>
    </lineage>
</organism>
<evidence type="ECO:0000256" key="3">
    <source>
        <dbReference type="ARBA" id="ARBA00022527"/>
    </source>
</evidence>
<accession>A0ABQ9D2H7</accession>
<comment type="catalytic activity">
    <reaction evidence="10">
        <text>L-seryl-[protein] + ATP = O-phospho-L-seryl-[protein] + ADP + H(+)</text>
        <dbReference type="Rhea" id="RHEA:17989"/>
        <dbReference type="Rhea" id="RHEA-COMP:9863"/>
        <dbReference type="Rhea" id="RHEA-COMP:11604"/>
        <dbReference type="ChEBI" id="CHEBI:15378"/>
        <dbReference type="ChEBI" id="CHEBI:29999"/>
        <dbReference type="ChEBI" id="CHEBI:30616"/>
        <dbReference type="ChEBI" id="CHEBI:83421"/>
        <dbReference type="ChEBI" id="CHEBI:456216"/>
        <dbReference type="EC" id="2.7.11.1"/>
    </reaction>
</comment>
<dbReference type="EC" id="2.7.11.1" evidence="2"/>
<keyword evidence="6" id="KW-0418">Kinase</keyword>
<evidence type="ECO:0000256" key="8">
    <source>
        <dbReference type="ARBA" id="ARBA00022842"/>
    </source>
</evidence>
<dbReference type="InterPro" id="IPR011009">
    <property type="entry name" value="Kinase-like_dom_sf"/>
</dbReference>
<evidence type="ECO:0000256" key="2">
    <source>
        <dbReference type="ARBA" id="ARBA00012513"/>
    </source>
</evidence>
<evidence type="ECO:0000256" key="9">
    <source>
        <dbReference type="ARBA" id="ARBA00047899"/>
    </source>
</evidence>
<dbReference type="Gene3D" id="3.30.200.20">
    <property type="entry name" value="Phosphorylase Kinase, domain 1"/>
    <property type="match status" value="1"/>
</dbReference>
<dbReference type="PANTHER" id="PTHR22984:SF29">
    <property type="entry name" value="SERINE_THREONINE-PROTEIN KINASE PIM-1"/>
    <property type="match status" value="1"/>
</dbReference>
<protein>
    <recommendedName>
        <fullName evidence="2">non-specific serine/threonine protein kinase</fullName>
        <ecNumber evidence="2">2.7.11.1</ecNumber>
    </recommendedName>
</protein>
<evidence type="ECO:0000256" key="1">
    <source>
        <dbReference type="ARBA" id="ARBA00001946"/>
    </source>
</evidence>
<evidence type="ECO:0000256" key="10">
    <source>
        <dbReference type="ARBA" id="ARBA00048679"/>
    </source>
</evidence>
<comment type="catalytic activity">
    <reaction evidence="9">
        <text>L-threonyl-[protein] + ATP = O-phospho-L-threonyl-[protein] + ADP + H(+)</text>
        <dbReference type="Rhea" id="RHEA:46608"/>
        <dbReference type="Rhea" id="RHEA-COMP:11060"/>
        <dbReference type="Rhea" id="RHEA-COMP:11605"/>
        <dbReference type="ChEBI" id="CHEBI:15378"/>
        <dbReference type="ChEBI" id="CHEBI:30013"/>
        <dbReference type="ChEBI" id="CHEBI:30616"/>
        <dbReference type="ChEBI" id="CHEBI:61977"/>
        <dbReference type="ChEBI" id="CHEBI:456216"/>
        <dbReference type="EC" id="2.7.11.1"/>
    </reaction>
</comment>
<name>A0ABQ9D2H7_9PASS</name>
<evidence type="ECO:0000313" key="11">
    <source>
        <dbReference type="EMBL" id="KAJ7413866.1"/>
    </source>
</evidence>
<dbReference type="Proteomes" id="UP001145742">
    <property type="component" value="Unassembled WGS sequence"/>
</dbReference>
<keyword evidence="7" id="KW-0067">ATP-binding</keyword>
<evidence type="ECO:0000313" key="12">
    <source>
        <dbReference type="Proteomes" id="UP001145742"/>
    </source>
</evidence>
<keyword evidence="5" id="KW-0547">Nucleotide-binding</keyword>
<evidence type="ECO:0000256" key="5">
    <source>
        <dbReference type="ARBA" id="ARBA00022741"/>
    </source>
</evidence>
<gene>
    <name evidence="11" type="ORF">WISP_87910</name>
</gene>
<comment type="cofactor">
    <cofactor evidence="1">
        <name>Mg(2+)</name>
        <dbReference type="ChEBI" id="CHEBI:18420"/>
    </cofactor>
</comment>